<dbReference type="OrthoDB" id="2691543at2"/>
<accession>A0A084GJJ8</accession>
<reference evidence="1 2" key="1">
    <citation type="journal article" date="2005" name="Int. J. Syst. Evol. Microbiol.">
        <title>Bacillus cibi sp. nov., isolated from jeotgal, a traditional Korean fermented seafood.</title>
        <authorList>
            <person name="Yoon J.H."/>
            <person name="Lee C.H."/>
            <person name="Oh T.K."/>
        </authorList>
    </citation>
    <scope>NUCLEOTIDE SEQUENCE [LARGE SCALE GENOMIC DNA]</scope>
    <source>
        <strain evidence="1 2">DSM 16189</strain>
    </source>
</reference>
<dbReference type="Proteomes" id="UP000028549">
    <property type="component" value="Unassembled WGS sequence"/>
</dbReference>
<gene>
    <name evidence="1" type="ORF">GS18_0219130</name>
</gene>
<protein>
    <recommendedName>
        <fullName evidence="3">Cytosolic protein</fullName>
    </recommendedName>
</protein>
<sequence>MYVGRDMTELSMMSIHEWKDSELAYFHHGLQQMMPYLNAEGQTIHREIIEEIEARGGLKRGEADYTHGTRVSYD</sequence>
<proteinExistence type="predicted"/>
<organism evidence="1 2">
    <name type="scientific">Metabacillus indicus</name>
    <name type="common">Bacillus indicus</name>
    <dbReference type="NCBI Taxonomy" id="246786"/>
    <lineage>
        <taxon>Bacteria</taxon>
        <taxon>Bacillati</taxon>
        <taxon>Bacillota</taxon>
        <taxon>Bacilli</taxon>
        <taxon>Bacillales</taxon>
        <taxon>Bacillaceae</taxon>
        <taxon>Metabacillus</taxon>
    </lineage>
</organism>
<comment type="caution">
    <text evidence="1">The sequence shown here is derived from an EMBL/GenBank/DDBJ whole genome shotgun (WGS) entry which is preliminary data.</text>
</comment>
<dbReference type="AlphaFoldDB" id="A0A084GJJ8"/>
<evidence type="ECO:0000313" key="2">
    <source>
        <dbReference type="Proteomes" id="UP000028549"/>
    </source>
</evidence>
<dbReference type="RefSeq" id="WP_029285946.1">
    <property type="nucleotide sequence ID" value="NZ_CP176757.1"/>
</dbReference>
<dbReference type="STRING" id="246786.GS18_0219130"/>
<evidence type="ECO:0008006" key="3">
    <source>
        <dbReference type="Google" id="ProtNLM"/>
    </source>
</evidence>
<keyword evidence="2" id="KW-1185">Reference proteome</keyword>
<evidence type="ECO:0000313" key="1">
    <source>
        <dbReference type="EMBL" id="KEZ47510.1"/>
    </source>
</evidence>
<name>A0A084GJJ8_METID</name>
<dbReference type="EMBL" id="JNVC02000019">
    <property type="protein sequence ID" value="KEZ47510.1"/>
    <property type="molecule type" value="Genomic_DNA"/>
</dbReference>